<dbReference type="AlphaFoldDB" id="A3ZZ69"/>
<name>A3ZZ69_9BACT</name>
<dbReference type="HOGENOM" id="CLU_2520980_0_0_0"/>
<organism evidence="1 2">
    <name type="scientific">Blastopirellula marina DSM 3645</name>
    <dbReference type="NCBI Taxonomy" id="314230"/>
    <lineage>
        <taxon>Bacteria</taxon>
        <taxon>Pseudomonadati</taxon>
        <taxon>Planctomycetota</taxon>
        <taxon>Planctomycetia</taxon>
        <taxon>Pirellulales</taxon>
        <taxon>Pirellulaceae</taxon>
        <taxon>Blastopirellula</taxon>
    </lineage>
</organism>
<comment type="caution">
    <text evidence="1">The sequence shown here is derived from an EMBL/GenBank/DDBJ whole genome shotgun (WGS) entry which is preliminary data.</text>
</comment>
<evidence type="ECO:0000313" key="1">
    <source>
        <dbReference type="EMBL" id="EAQ78199.1"/>
    </source>
</evidence>
<gene>
    <name evidence="1" type="ORF">DSM3645_15520</name>
</gene>
<dbReference type="EMBL" id="AANZ01000023">
    <property type="protein sequence ID" value="EAQ78199.1"/>
    <property type="molecule type" value="Genomic_DNA"/>
</dbReference>
<dbReference type="Proteomes" id="UP000004358">
    <property type="component" value="Unassembled WGS sequence"/>
</dbReference>
<accession>A3ZZ69</accession>
<sequence>MLRQIDVLKVNERDESFHGALLTANHRLPAETADLLSELLVLGDQFRRGDLVGEAAGRATKQQHKANGKLKMPMKRLRKKWFAG</sequence>
<protein>
    <submittedName>
        <fullName evidence="1">Uncharacterized protein</fullName>
    </submittedName>
</protein>
<proteinExistence type="predicted"/>
<evidence type="ECO:0000313" key="2">
    <source>
        <dbReference type="Proteomes" id="UP000004358"/>
    </source>
</evidence>
<reference evidence="1 2" key="1">
    <citation type="submission" date="2006-02" db="EMBL/GenBank/DDBJ databases">
        <authorList>
            <person name="Amann R."/>
            <person name="Ferriera S."/>
            <person name="Johnson J."/>
            <person name="Kravitz S."/>
            <person name="Halpern A."/>
            <person name="Remington K."/>
            <person name="Beeson K."/>
            <person name="Tran B."/>
            <person name="Rogers Y.-H."/>
            <person name="Friedman R."/>
            <person name="Venter J.C."/>
        </authorList>
    </citation>
    <scope>NUCLEOTIDE SEQUENCE [LARGE SCALE GENOMIC DNA]</scope>
    <source>
        <strain evidence="1 2">DSM 3645</strain>
    </source>
</reference>